<dbReference type="RefSeq" id="WP_161157378.1">
    <property type="nucleotide sequence ID" value="NZ_WEKT01000040.1"/>
</dbReference>
<sequence length="114" mass="13099">MLNHINREKISIKEPVKLNPMVFDWATFIAFTITFCIMELATPLTSNLGDGMLFFMVGVLVSSYGILPLFENAQRQYPRQSVLWLICDIVVIVGVTFGAYYLCFSHYNILDFMM</sequence>
<keyword evidence="3" id="KW-1185">Reference proteome</keyword>
<keyword evidence="1" id="KW-0472">Membrane</keyword>
<keyword evidence="1" id="KW-0812">Transmembrane</keyword>
<dbReference type="EMBL" id="WEKT01000040">
    <property type="protein sequence ID" value="MZI94898.1"/>
    <property type="molecule type" value="Genomic_DNA"/>
</dbReference>
<dbReference type="Proteomes" id="UP000462621">
    <property type="component" value="Unassembled WGS sequence"/>
</dbReference>
<evidence type="ECO:0000313" key="3">
    <source>
        <dbReference type="Proteomes" id="UP000462621"/>
    </source>
</evidence>
<comment type="caution">
    <text evidence="2">The sequence shown here is derived from an EMBL/GenBank/DDBJ whole genome shotgun (WGS) entry which is preliminary data.</text>
</comment>
<feature type="transmembrane region" description="Helical" evidence="1">
    <location>
        <begin position="52"/>
        <end position="70"/>
    </location>
</feature>
<protein>
    <submittedName>
        <fullName evidence="2">Uncharacterized protein</fullName>
    </submittedName>
</protein>
<evidence type="ECO:0000256" key="1">
    <source>
        <dbReference type="SAM" id="Phobius"/>
    </source>
</evidence>
<proteinExistence type="predicted"/>
<accession>A0A7X4RVT5</accession>
<evidence type="ECO:0000313" key="2">
    <source>
        <dbReference type="EMBL" id="MZI94898.1"/>
    </source>
</evidence>
<feature type="transmembrane region" description="Helical" evidence="1">
    <location>
        <begin position="21"/>
        <end position="40"/>
    </location>
</feature>
<keyword evidence="1" id="KW-1133">Transmembrane helix</keyword>
<dbReference type="AlphaFoldDB" id="A0A7X4RVT5"/>
<reference evidence="2 3" key="1">
    <citation type="submission" date="2019-10" db="EMBL/GenBank/DDBJ databases">
        <title>Vibrio sp. nov. isolated from a shrimp pond.</title>
        <authorList>
            <person name="Gomez-Gil B."/>
            <person name="Enciso-Ibarra J."/>
            <person name="Enciso-Ibarra K."/>
            <person name="Bolan-Mejia C."/>
        </authorList>
    </citation>
    <scope>NUCLEOTIDE SEQUENCE [LARGE SCALE GENOMIC DNA]</scope>
    <source>
        <strain evidence="2 3">CAIM 722</strain>
    </source>
</reference>
<organism evidence="2 3">
    <name type="scientific">Vibrio eleionomae</name>
    <dbReference type="NCBI Taxonomy" id="2653505"/>
    <lineage>
        <taxon>Bacteria</taxon>
        <taxon>Pseudomonadati</taxon>
        <taxon>Pseudomonadota</taxon>
        <taxon>Gammaproteobacteria</taxon>
        <taxon>Vibrionales</taxon>
        <taxon>Vibrionaceae</taxon>
        <taxon>Vibrio</taxon>
    </lineage>
</organism>
<gene>
    <name evidence="2" type="ORF">F9817_17110</name>
</gene>
<name>A0A7X4RVT5_9VIBR</name>
<feature type="transmembrane region" description="Helical" evidence="1">
    <location>
        <begin position="82"/>
        <end position="107"/>
    </location>
</feature>